<dbReference type="CDD" id="cd22160">
    <property type="entry name" value="F-box_AtFBL13-like"/>
    <property type="match status" value="1"/>
</dbReference>
<dbReference type="InterPro" id="IPR036047">
    <property type="entry name" value="F-box-like_dom_sf"/>
</dbReference>
<dbReference type="Gene3D" id="3.80.10.10">
    <property type="entry name" value="Ribonuclease Inhibitor"/>
    <property type="match status" value="1"/>
</dbReference>
<dbReference type="InterPro" id="IPR032675">
    <property type="entry name" value="LRR_dom_sf"/>
</dbReference>
<dbReference type="SUPFAM" id="SSF54001">
    <property type="entry name" value="Cysteine proteinases"/>
    <property type="match status" value="1"/>
</dbReference>
<evidence type="ECO:0000313" key="3">
    <source>
        <dbReference type="Proteomes" id="UP000053144"/>
    </source>
</evidence>
<dbReference type="PANTHER" id="PTHR32212">
    <property type="entry name" value="CYCLIN-LIKE F-BOX"/>
    <property type="match status" value="1"/>
</dbReference>
<gene>
    <name evidence="2" type="ORF">LR48_Vigan10g217600</name>
</gene>
<dbReference type="EMBL" id="CM003380">
    <property type="protein sequence ID" value="KOM56284.1"/>
    <property type="molecule type" value="Genomic_DNA"/>
</dbReference>
<accession>A0A0L9VNF4</accession>
<dbReference type="Proteomes" id="UP000053144">
    <property type="component" value="Chromosome 10"/>
</dbReference>
<dbReference type="SUPFAM" id="SSF52047">
    <property type="entry name" value="RNI-like"/>
    <property type="match status" value="1"/>
</dbReference>
<dbReference type="InterPro" id="IPR001810">
    <property type="entry name" value="F-box_dom"/>
</dbReference>
<proteinExistence type="predicted"/>
<dbReference type="SUPFAM" id="SSF81383">
    <property type="entry name" value="F-box domain"/>
    <property type="match status" value="1"/>
</dbReference>
<dbReference type="InterPro" id="IPR053781">
    <property type="entry name" value="F-box_AtFBL13-like"/>
</dbReference>
<name>A0A0L9VNF4_PHAAN</name>
<dbReference type="PANTHER" id="PTHR32212:SF234">
    <property type="entry name" value="F-BOX_LRR-REPEAT PROTEIN 13-LIKE"/>
    <property type="match status" value="1"/>
</dbReference>
<sequence>MDDRISSFPDEILSYIVSFLPTKQAVASSVLSKRWIFLWRSVSSFDFCSRDFDFDTDKGASHFIRSMESFLDRRDRDQPLHKFCLRFPSSHFDASDNGRLQRFSLYLDKHCPIPLLKFCKTLVVLKLTNLSLEDNFSVDLPLLKILHLNDVDLPEYVDLVFGCPDLEDLELNFMQCEIKGKINMFPKLVRVSINDDYCPLEIFKNVQVLTFDLWFQSNLDLGFDFHNLVQLEMDLHLSDDWLRVCEVLKHPPKLQSLVICIHQSPDPSHSGVCPIRPCTPSTGSLPGAAHYEVRDPQAQVLVPTPEIQFVGEAIGSFIVWPRALIMSHIATPQFTRPQKYPMHEPVIDEDDDTAEAEDDPLSKLMTRLPRLQKGALQIYWDFRVFGLPPWYMDTVIVDQGRSSVYGFVEPQTIQPSSGNTLESKKSYLQTWMAESNRDVYLVPYIDGRMKNDLRSMLQGVMGKTRGQLVQVLYPKVCNKQEDSWKCGFYVMSWIKTIIRAAITDQWNERFKSTSPIPEETIKQIRQEWTAYLLQRWS</sequence>
<evidence type="ECO:0000259" key="1">
    <source>
        <dbReference type="Pfam" id="PF00646"/>
    </source>
</evidence>
<dbReference type="InterPro" id="IPR038765">
    <property type="entry name" value="Papain-like_cys_pep_sf"/>
</dbReference>
<feature type="domain" description="F-box" evidence="1">
    <location>
        <begin position="5"/>
        <end position="44"/>
    </location>
</feature>
<reference evidence="3" key="1">
    <citation type="journal article" date="2015" name="Proc. Natl. Acad. Sci. U.S.A.">
        <title>Genome sequencing of adzuki bean (Vigna angularis) provides insight into high starch and low fat accumulation and domestication.</title>
        <authorList>
            <person name="Yang K."/>
            <person name="Tian Z."/>
            <person name="Chen C."/>
            <person name="Luo L."/>
            <person name="Zhao B."/>
            <person name="Wang Z."/>
            <person name="Yu L."/>
            <person name="Li Y."/>
            <person name="Sun Y."/>
            <person name="Li W."/>
            <person name="Chen Y."/>
            <person name="Li Y."/>
            <person name="Zhang Y."/>
            <person name="Ai D."/>
            <person name="Zhao J."/>
            <person name="Shang C."/>
            <person name="Ma Y."/>
            <person name="Wu B."/>
            <person name="Wang M."/>
            <person name="Gao L."/>
            <person name="Sun D."/>
            <person name="Zhang P."/>
            <person name="Guo F."/>
            <person name="Wang W."/>
            <person name="Li Y."/>
            <person name="Wang J."/>
            <person name="Varshney R.K."/>
            <person name="Wang J."/>
            <person name="Ling H.Q."/>
            <person name="Wan P."/>
        </authorList>
    </citation>
    <scope>NUCLEOTIDE SEQUENCE</scope>
    <source>
        <strain evidence="3">cv. Jingnong 6</strain>
    </source>
</reference>
<dbReference type="Gramene" id="KOM56284">
    <property type="protein sequence ID" value="KOM56284"/>
    <property type="gene ID" value="LR48_Vigan10g217600"/>
</dbReference>
<organism evidence="2 3">
    <name type="scientific">Phaseolus angularis</name>
    <name type="common">Azuki bean</name>
    <name type="synonym">Vigna angularis</name>
    <dbReference type="NCBI Taxonomy" id="3914"/>
    <lineage>
        <taxon>Eukaryota</taxon>
        <taxon>Viridiplantae</taxon>
        <taxon>Streptophyta</taxon>
        <taxon>Embryophyta</taxon>
        <taxon>Tracheophyta</taxon>
        <taxon>Spermatophyta</taxon>
        <taxon>Magnoliopsida</taxon>
        <taxon>eudicotyledons</taxon>
        <taxon>Gunneridae</taxon>
        <taxon>Pentapetalae</taxon>
        <taxon>rosids</taxon>
        <taxon>fabids</taxon>
        <taxon>Fabales</taxon>
        <taxon>Fabaceae</taxon>
        <taxon>Papilionoideae</taxon>
        <taxon>50 kb inversion clade</taxon>
        <taxon>NPAAA clade</taxon>
        <taxon>indigoferoid/millettioid clade</taxon>
        <taxon>Phaseoleae</taxon>
        <taxon>Vigna</taxon>
    </lineage>
</organism>
<dbReference type="Pfam" id="PF00646">
    <property type="entry name" value="F-box"/>
    <property type="match status" value="1"/>
</dbReference>
<evidence type="ECO:0000313" key="2">
    <source>
        <dbReference type="EMBL" id="KOM56284.1"/>
    </source>
</evidence>
<protein>
    <recommendedName>
        <fullName evidence="1">F-box domain-containing protein</fullName>
    </recommendedName>
</protein>
<dbReference type="AlphaFoldDB" id="A0A0L9VNF4"/>